<protein>
    <recommendedName>
        <fullName evidence="4">PhnA protein</fullName>
    </recommendedName>
</protein>
<dbReference type="EMBL" id="MWWQ01000005">
    <property type="protein sequence ID" value="OZG52780.1"/>
    <property type="molecule type" value="Genomic_DNA"/>
</dbReference>
<dbReference type="OrthoDB" id="3234149at2"/>
<comment type="caution">
    <text evidence="2">The sequence shown here is derived from an EMBL/GenBank/DDBJ whole genome shotgun (WGS) entry which is preliminary data.</text>
</comment>
<dbReference type="SUPFAM" id="SSF48695">
    <property type="entry name" value="Multiheme cytochromes"/>
    <property type="match status" value="1"/>
</dbReference>
<accession>A0A261F0Y2</accession>
<keyword evidence="3" id="KW-1185">Reference proteome</keyword>
<gene>
    <name evidence="2" type="ORF">PSSU_0398</name>
</gene>
<dbReference type="AlphaFoldDB" id="A0A261F0Y2"/>
<dbReference type="Proteomes" id="UP000216454">
    <property type="component" value="Unassembled WGS sequence"/>
</dbReference>
<evidence type="ECO:0000313" key="3">
    <source>
        <dbReference type="Proteomes" id="UP000216454"/>
    </source>
</evidence>
<evidence type="ECO:0000256" key="1">
    <source>
        <dbReference type="SAM" id="MobiDB-lite"/>
    </source>
</evidence>
<dbReference type="InterPro" id="IPR036280">
    <property type="entry name" value="Multihaem_cyt_sf"/>
</dbReference>
<name>A0A261F0Y2_9BIFI</name>
<sequence>MTTTTHCPACLTPTNHPGLCRHCQGEWRNALHAIPLAIQALQLKAWRQTHTSHDAGRSTHATTPQPIDWTAQDQMQEITSLLNWIATLHDQKLATETHWPRLLNTILANLPHISQTDQAATAMRTTINTIARTWRMTDPTEDTHAIGECPQCHQPLFAQDSETVITCPTCHSQWDTQWLKTRRATRIAQTLQANTIQGTPSQIARWTTATTGIRTTGHQVSDWIRRGKLTAQRTPDGTQWQTSMQAILDAIQDRRTTHDTVGDLPKHHATRDTQTT</sequence>
<reference evidence="2 3" key="1">
    <citation type="journal article" date="2017" name="BMC Genomics">
        <title>Comparative genomic and phylogenomic analyses of the Bifidobacteriaceae family.</title>
        <authorList>
            <person name="Lugli G.A."/>
            <person name="Milani C."/>
            <person name="Turroni F."/>
            <person name="Duranti S."/>
            <person name="Mancabelli L."/>
            <person name="Mangifesta M."/>
            <person name="Ferrario C."/>
            <person name="Modesto M."/>
            <person name="Mattarelli P."/>
            <person name="Jiri K."/>
            <person name="van Sinderen D."/>
            <person name="Ventura M."/>
        </authorList>
    </citation>
    <scope>NUCLEOTIDE SEQUENCE [LARGE SCALE GENOMIC DNA]</scope>
    <source>
        <strain evidence="2 3">DSM 24744</strain>
    </source>
</reference>
<evidence type="ECO:0008006" key="4">
    <source>
        <dbReference type="Google" id="ProtNLM"/>
    </source>
</evidence>
<organism evidence="2 3">
    <name type="scientific">Pseudoscardovia suis</name>
    <dbReference type="NCBI Taxonomy" id="987063"/>
    <lineage>
        <taxon>Bacteria</taxon>
        <taxon>Bacillati</taxon>
        <taxon>Actinomycetota</taxon>
        <taxon>Actinomycetes</taxon>
        <taxon>Bifidobacteriales</taxon>
        <taxon>Bifidobacteriaceae</taxon>
        <taxon>Pseudoscardovia</taxon>
    </lineage>
</organism>
<feature type="compositionally biased region" description="Basic and acidic residues" evidence="1">
    <location>
        <begin position="256"/>
        <end position="266"/>
    </location>
</feature>
<dbReference type="RefSeq" id="WP_094690724.1">
    <property type="nucleotide sequence ID" value="NZ_MWWQ01000005.1"/>
</dbReference>
<proteinExistence type="predicted"/>
<feature type="region of interest" description="Disordered" evidence="1">
    <location>
        <begin position="256"/>
        <end position="276"/>
    </location>
</feature>
<evidence type="ECO:0000313" key="2">
    <source>
        <dbReference type="EMBL" id="OZG52780.1"/>
    </source>
</evidence>